<dbReference type="GO" id="GO:0009117">
    <property type="term" value="P:nucleotide metabolic process"/>
    <property type="evidence" value="ECO:0007669"/>
    <property type="project" value="InterPro"/>
</dbReference>
<organism evidence="4 5">
    <name type="scientific">Perkinsus olseni</name>
    <name type="common">Perkinsus atlanticus</name>
    <dbReference type="NCBI Taxonomy" id="32597"/>
    <lineage>
        <taxon>Eukaryota</taxon>
        <taxon>Sar</taxon>
        <taxon>Alveolata</taxon>
        <taxon>Perkinsozoa</taxon>
        <taxon>Perkinsea</taxon>
        <taxon>Perkinsida</taxon>
        <taxon>Perkinsidae</taxon>
        <taxon>Perkinsus</taxon>
    </lineage>
</organism>
<evidence type="ECO:0000313" key="4">
    <source>
        <dbReference type="EMBL" id="KAF4732028.1"/>
    </source>
</evidence>
<proteinExistence type="predicted"/>
<dbReference type="Gene3D" id="2.120.10.80">
    <property type="entry name" value="Kelch-type beta propeller"/>
    <property type="match status" value="2"/>
</dbReference>
<dbReference type="AlphaFoldDB" id="A0A7J6SGK5"/>
<feature type="transmembrane region" description="Helical" evidence="1">
    <location>
        <begin position="12"/>
        <end position="34"/>
    </location>
</feature>
<dbReference type="Gene3D" id="3.30.428.70">
    <property type="match status" value="1"/>
</dbReference>
<dbReference type="SUPFAM" id="SSF54197">
    <property type="entry name" value="HIT-like"/>
    <property type="match status" value="1"/>
</dbReference>
<dbReference type="Pfam" id="PF24681">
    <property type="entry name" value="Kelch_KLHDC2_KLHL20_DRC7"/>
    <property type="match status" value="1"/>
</dbReference>
<keyword evidence="1" id="KW-0812">Transmembrane</keyword>
<dbReference type="SUPFAM" id="SSF117281">
    <property type="entry name" value="Kelch motif"/>
    <property type="match status" value="1"/>
</dbReference>
<evidence type="ECO:0000259" key="2">
    <source>
        <dbReference type="Pfam" id="PF09830"/>
    </source>
</evidence>
<dbReference type="Proteomes" id="UP000574390">
    <property type="component" value="Unassembled WGS sequence"/>
</dbReference>
<dbReference type="InterPro" id="IPR015915">
    <property type="entry name" value="Kelch-typ_b-propeller"/>
</dbReference>
<dbReference type="InterPro" id="IPR009163">
    <property type="entry name" value="Ap4A_phos1/2"/>
</dbReference>
<accession>A0A7J6SGK5</accession>
<name>A0A7J6SGK5_PEROL</name>
<evidence type="ECO:0000256" key="1">
    <source>
        <dbReference type="SAM" id="Phobius"/>
    </source>
</evidence>
<evidence type="ECO:0000259" key="3">
    <source>
        <dbReference type="Pfam" id="PF19327"/>
    </source>
</evidence>
<protein>
    <submittedName>
        <fullName evidence="4">Serine threonine-protein phosphatase</fullName>
    </submittedName>
</protein>
<dbReference type="GO" id="GO:0005524">
    <property type="term" value="F:ATP binding"/>
    <property type="evidence" value="ECO:0007669"/>
    <property type="project" value="InterPro"/>
</dbReference>
<dbReference type="InterPro" id="IPR045759">
    <property type="entry name" value="Ap4A_phos1/2_N"/>
</dbReference>
<keyword evidence="1" id="KW-1133">Transmembrane helix</keyword>
<dbReference type="PANTHER" id="PTHR38420:SF1">
    <property type="entry name" value="PUTATIVE (AFU_ORTHOLOGUE AFUA_5G14690)-RELATED"/>
    <property type="match status" value="1"/>
</dbReference>
<evidence type="ECO:0000313" key="5">
    <source>
        <dbReference type="Proteomes" id="UP000574390"/>
    </source>
</evidence>
<dbReference type="InterPro" id="IPR043171">
    <property type="entry name" value="Ap4A_phos1/2-like"/>
</dbReference>
<dbReference type="EMBL" id="JABANM010014849">
    <property type="protein sequence ID" value="KAF4732028.1"/>
    <property type="molecule type" value="Genomic_DNA"/>
</dbReference>
<dbReference type="GO" id="GO:0003877">
    <property type="term" value="F:ATP:ADP adenylyltransferase activity"/>
    <property type="evidence" value="ECO:0007669"/>
    <property type="project" value="InterPro"/>
</dbReference>
<dbReference type="Pfam" id="PF19327">
    <property type="entry name" value="Ap4A_phos_N"/>
    <property type="match status" value="1"/>
</dbReference>
<reference evidence="4 5" key="1">
    <citation type="submission" date="2020-04" db="EMBL/GenBank/DDBJ databases">
        <title>Perkinsus olseni comparative genomics.</title>
        <authorList>
            <person name="Bogema D.R."/>
        </authorList>
    </citation>
    <scope>NUCLEOTIDE SEQUENCE [LARGE SCALE GENOMIC DNA]</scope>
    <source>
        <strain evidence="4">ATCC PRA-205</strain>
    </source>
</reference>
<dbReference type="Pfam" id="PF09830">
    <property type="entry name" value="ATP_transf"/>
    <property type="match status" value="1"/>
</dbReference>
<gene>
    <name evidence="4" type="primary">BSL1_4</name>
    <name evidence="4" type="ORF">FOZ62_018896</name>
</gene>
<feature type="domain" description="Ap4A phosphorylase 1/2 N-terminal" evidence="3">
    <location>
        <begin position="50"/>
        <end position="196"/>
    </location>
</feature>
<comment type="caution">
    <text evidence="4">The sequence shown here is derived from an EMBL/GenBank/DDBJ whole genome shotgun (WGS) entry which is preliminary data.</text>
</comment>
<dbReference type="PANTHER" id="PTHR38420">
    <property type="entry name" value="AP-4-A PHOSPHORYLASE II"/>
    <property type="match status" value="1"/>
</dbReference>
<dbReference type="InterPro" id="IPR019200">
    <property type="entry name" value="ATP_adenylylTrfase_C"/>
</dbReference>
<feature type="non-terminal residue" evidence="4">
    <location>
        <position position="493"/>
    </location>
</feature>
<keyword evidence="1" id="KW-0472">Membrane</keyword>
<sequence length="493" mass="53530">MTHFSGPISSRSLRALVTAATIAVSGGIVGALYYQRRSGVPDEEYPLSGLSDDRLRKRISEQQEKAKECGSLVAVPTTEQAVEGGWMRVAENLKWKPKGSSAMKRNPFLPPYEPGLCIGDLAETGHRLLLNKYAVMPGHLLVVTKLYFNQNDSLTWADFKAVHRVLEALGDRAVAFFNHGPESGFSQKHRHIQIIPDVEYPLKAAYKEGAQVGFKYATRPQASIEAVDSALKELGLSWSPNSSFNMLWTLDGPLVVIPRSRDATKDGGVGVNGIGFTGSLFVKSQAQLSVVKQRTILGGWGIRSMTTSSFRAATSTIGQVPLPRFGHTCTLIGGARVVLFGGATGDTGRYNITDDTYVLDVESNMWKRVDMRKDSSAPSPRAAHAAVCVDHMQLVVFGGATGGGSLSSDDLYLLDYRDEDSPEWVAIPVGQGPTPGKRYGHTMVFHKPVLIVYGGNNGTETMSDIWILDVDRSPFLWNRVDPVGGGKPAPVPR</sequence>
<dbReference type="InterPro" id="IPR036265">
    <property type="entry name" value="HIT-like_sf"/>
</dbReference>
<feature type="domain" description="ATP adenylyltransferase C-terminal" evidence="2">
    <location>
        <begin position="230"/>
        <end position="296"/>
    </location>
</feature>